<reference evidence="1 2" key="1">
    <citation type="submission" date="2019-12" db="EMBL/GenBank/DDBJ databases">
        <title>Genome sequenceing of Clostridium bovifaecis.</title>
        <authorList>
            <person name="Yao Y."/>
        </authorList>
    </citation>
    <scope>NUCLEOTIDE SEQUENCE [LARGE SCALE GENOMIC DNA]</scope>
    <source>
        <strain evidence="1 2">BXX</strain>
    </source>
</reference>
<keyword evidence="2" id="KW-1185">Reference proteome</keyword>
<name>A0A6I6EM41_9CLOT</name>
<protein>
    <submittedName>
        <fullName evidence="1">Uncharacterized protein</fullName>
    </submittedName>
</protein>
<dbReference type="EMBL" id="CP046522">
    <property type="protein sequence ID" value="QGU94782.1"/>
    <property type="molecule type" value="Genomic_DNA"/>
</dbReference>
<gene>
    <name evidence="1" type="ORF">GOM49_06440</name>
</gene>
<sequence length="79" mass="9249">MQIEEIIETSHGYLRSGIVGMALSCYIRKLRYEARNNMDGNCLVIEPLVDKMKNSSEAMVNILKEYDEKYKIKRYIKSL</sequence>
<organism evidence="1 2">
    <name type="scientific">Clostridium bovifaecis</name>
    <dbReference type="NCBI Taxonomy" id="2184719"/>
    <lineage>
        <taxon>Bacteria</taxon>
        <taxon>Bacillati</taxon>
        <taxon>Bacillota</taxon>
        <taxon>Clostridia</taxon>
        <taxon>Eubacteriales</taxon>
        <taxon>Clostridiaceae</taxon>
        <taxon>Clostridium</taxon>
    </lineage>
</organism>
<dbReference type="Proteomes" id="UP000422764">
    <property type="component" value="Chromosome"/>
</dbReference>
<evidence type="ECO:0000313" key="2">
    <source>
        <dbReference type="Proteomes" id="UP000422764"/>
    </source>
</evidence>
<accession>A0A6I6EM41</accession>
<evidence type="ECO:0000313" key="1">
    <source>
        <dbReference type="EMBL" id="QGU94782.1"/>
    </source>
</evidence>
<dbReference type="AlphaFoldDB" id="A0A6I6EM41"/>
<proteinExistence type="predicted"/>